<dbReference type="GeneID" id="77925951"/>
<dbReference type="KEGG" id="vg:77925951"/>
<dbReference type="Proteomes" id="UP000516307">
    <property type="component" value="Segment"/>
</dbReference>
<protein>
    <submittedName>
        <fullName evidence="1">Uncharacterized protein</fullName>
    </submittedName>
</protein>
<dbReference type="RefSeq" id="YP_010650369.1">
    <property type="nucleotide sequence ID" value="NC_070777.1"/>
</dbReference>
<keyword evidence="2" id="KW-1185">Reference proteome</keyword>
<organism evidence="1 2">
    <name type="scientific">Enterobacter phage vB_EhoM-IME523</name>
    <dbReference type="NCBI Taxonomy" id="2596709"/>
    <lineage>
        <taxon>Viruses</taxon>
        <taxon>Duplodnaviria</taxon>
        <taxon>Heunggongvirae</taxon>
        <taxon>Uroviricota</taxon>
        <taxon>Caudoviricetes</taxon>
        <taxon>Pantevenvirales</taxon>
        <taxon>Straboviridae</taxon>
        <taxon>Tevenvirinae</taxon>
        <taxon>Kanagawavirus</taxon>
        <taxon>Kanagawavirus eclm</taxon>
    </lineage>
</organism>
<evidence type="ECO:0000313" key="2">
    <source>
        <dbReference type="Proteomes" id="UP000516307"/>
    </source>
</evidence>
<name>A0A7G3KB24_9CAUD</name>
<accession>A0A7G3KB24</accession>
<sequence>MQIESLRDFQSAIADACTAYHQYLLKDQEACIEEGQMAYAQQRLEQVKEFYPALVEICSIAGKLTPFQE</sequence>
<proteinExistence type="predicted"/>
<dbReference type="EMBL" id="MN087708">
    <property type="protein sequence ID" value="QEA10597.1"/>
    <property type="molecule type" value="Genomic_DNA"/>
</dbReference>
<reference evidence="1 2" key="1">
    <citation type="submission" date="2019-06" db="EMBL/GenBank/DDBJ databases">
        <authorList>
            <person name="Lin W."/>
            <person name="Gao M."/>
            <person name="Li D."/>
        </authorList>
    </citation>
    <scope>NUCLEOTIDE SEQUENCE [LARGE SCALE GENOMIC DNA]</scope>
</reference>
<evidence type="ECO:0000313" key="1">
    <source>
        <dbReference type="EMBL" id="QEA10597.1"/>
    </source>
</evidence>